<dbReference type="InterPro" id="IPR005119">
    <property type="entry name" value="LysR_subst-bd"/>
</dbReference>
<proteinExistence type="inferred from homology"/>
<dbReference type="Pfam" id="PF03466">
    <property type="entry name" value="LysR_substrate"/>
    <property type="match status" value="1"/>
</dbReference>
<dbReference type="Gene3D" id="1.10.10.10">
    <property type="entry name" value="Winged helix-like DNA-binding domain superfamily/Winged helix DNA-binding domain"/>
    <property type="match status" value="1"/>
</dbReference>
<evidence type="ECO:0000256" key="2">
    <source>
        <dbReference type="ARBA" id="ARBA00023015"/>
    </source>
</evidence>
<dbReference type="EMBL" id="JOKG01000002">
    <property type="protein sequence ID" value="KEQ14731.1"/>
    <property type="molecule type" value="Genomic_DNA"/>
</dbReference>
<evidence type="ECO:0000256" key="1">
    <source>
        <dbReference type="ARBA" id="ARBA00009437"/>
    </source>
</evidence>
<dbReference type="SUPFAM" id="SSF53850">
    <property type="entry name" value="Periplasmic binding protein-like II"/>
    <property type="match status" value="1"/>
</dbReference>
<comment type="caution">
    <text evidence="6">The sequence shown here is derived from an EMBL/GenBank/DDBJ whole genome shotgun (WGS) entry which is preliminary data.</text>
</comment>
<dbReference type="GO" id="GO:0003677">
    <property type="term" value="F:DNA binding"/>
    <property type="evidence" value="ECO:0007669"/>
    <property type="project" value="UniProtKB-KW"/>
</dbReference>
<sequence length="296" mass="32739">MMGTDELATFLMIVEKGSFSAAAEQLGQTVSAVSRSLSRLEERLQVRLLTRTTRRLDLTEEGRWLLPRARSIVEDLQQTEQELTSSFTKPCGLIRVNASTPVLTCIIAPLAARFRKRYPDIRLELASDEQIIDLIEEQADMAIRVGELTSSTLNARRLAESRMQVVAAPAYIQAAGCPQTAEALQNHVLIGFSEPASLNLWPLKQGQLEGVAIRPDIACSNGAMVRELALEGAGIACASDFYVRADIESGRLVSVLQSEHLGWRKDIWAVFYKKGSLPARVQVFLDFLVAEINRVL</sequence>
<gene>
    <name evidence="6" type="ORF">GZ77_10530</name>
</gene>
<evidence type="ECO:0000313" key="6">
    <source>
        <dbReference type="EMBL" id="KEQ14731.1"/>
    </source>
</evidence>
<dbReference type="InterPro" id="IPR036390">
    <property type="entry name" value="WH_DNA-bd_sf"/>
</dbReference>
<keyword evidence="7" id="KW-1185">Reference proteome</keyword>
<evidence type="ECO:0000259" key="5">
    <source>
        <dbReference type="PROSITE" id="PS50931"/>
    </source>
</evidence>
<comment type="similarity">
    <text evidence="1">Belongs to the LysR transcriptional regulatory family.</text>
</comment>
<dbReference type="FunFam" id="1.10.10.10:FF:000001">
    <property type="entry name" value="LysR family transcriptional regulator"/>
    <property type="match status" value="1"/>
</dbReference>
<feature type="domain" description="HTH lysR-type" evidence="5">
    <location>
        <begin position="2"/>
        <end position="59"/>
    </location>
</feature>
<dbReference type="RefSeq" id="WP_034874766.1">
    <property type="nucleotide sequence ID" value="NZ_JOKG01000002.1"/>
</dbReference>
<keyword evidence="3" id="KW-0238">DNA-binding</keyword>
<keyword evidence="2" id="KW-0805">Transcription regulation</keyword>
<evidence type="ECO:0000313" key="7">
    <source>
        <dbReference type="Proteomes" id="UP000028006"/>
    </source>
</evidence>
<evidence type="ECO:0000256" key="4">
    <source>
        <dbReference type="ARBA" id="ARBA00023163"/>
    </source>
</evidence>
<dbReference type="PROSITE" id="PS50931">
    <property type="entry name" value="HTH_LYSR"/>
    <property type="match status" value="1"/>
</dbReference>
<keyword evidence="4" id="KW-0804">Transcription</keyword>
<dbReference type="InterPro" id="IPR058163">
    <property type="entry name" value="LysR-type_TF_proteobact-type"/>
</dbReference>
<dbReference type="AlphaFoldDB" id="A0A081N8F8"/>
<dbReference type="InterPro" id="IPR036388">
    <property type="entry name" value="WH-like_DNA-bd_sf"/>
</dbReference>
<dbReference type="Pfam" id="PF00126">
    <property type="entry name" value="HTH_1"/>
    <property type="match status" value="1"/>
</dbReference>
<protein>
    <submittedName>
        <fullName evidence="6">LysR family transcriptional regulator</fullName>
    </submittedName>
</protein>
<evidence type="ECO:0000256" key="3">
    <source>
        <dbReference type="ARBA" id="ARBA00023125"/>
    </source>
</evidence>
<accession>A0A081N8F8</accession>
<name>A0A081N8F8_9GAMM</name>
<dbReference type="SUPFAM" id="SSF46785">
    <property type="entry name" value="Winged helix' DNA-binding domain"/>
    <property type="match status" value="1"/>
</dbReference>
<organism evidence="6 7">
    <name type="scientific">Endozoicomonas montiporae</name>
    <dbReference type="NCBI Taxonomy" id="1027273"/>
    <lineage>
        <taxon>Bacteria</taxon>
        <taxon>Pseudomonadati</taxon>
        <taxon>Pseudomonadota</taxon>
        <taxon>Gammaproteobacteria</taxon>
        <taxon>Oceanospirillales</taxon>
        <taxon>Endozoicomonadaceae</taxon>
        <taxon>Endozoicomonas</taxon>
    </lineage>
</organism>
<dbReference type="Gene3D" id="3.40.190.10">
    <property type="entry name" value="Periplasmic binding protein-like II"/>
    <property type="match status" value="2"/>
</dbReference>
<dbReference type="PANTHER" id="PTHR30537:SF5">
    <property type="entry name" value="HTH-TYPE TRANSCRIPTIONAL ACTIVATOR TTDR-RELATED"/>
    <property type="match status" value="1"/>
</dbReference>
<reference evidence="6 7" key="1">
    <citation type="submission" date="2014-06" db="EMBL/GenBank/DDBJ databases">
        <title>Whole Genome Sequences of Three Symbiotic Endozoicomonas Bacteria.</title>
        <authorList>
            <person name="Neave M.J."/>
            <person name="Apprill A."/>
            <person name="Voolstra C.R."/>
        </authorList>
    </citation>
    <scope>NUCLEOTIDE SEQUENCE [LARGE SCALE GENOMIC DNA]</scope>
    <source>
        <strain evidence="6 7">LMG 24815</strain>
    </source>
</reference>
<dbReference type="Proteomes" id="UP000028006">
    <property type="component" value="Unassembled WGS sequence"/>
</dbReference>
<dbReference type="GO" id="GO:0003700">
    <property type="term" value="F:DNA-binding transcription factor activity"/>
    <property type="evidence" value="ECO:0007669"/>
    <property type="project" value="InterPro"/>
</dbReference>
<dbReference type="PANTHER" id="PTHR30537">
    <property type="entry name" value="HTH-TYPE TRANSCRIPTIONAL REGULATOR"/>
    <property type="match status" value="1"/>
</dbReference>
<dbReference type="InterPro" id="IPR000847">
    <property type="entry name" value="LysR_HTH_N"/>
</dbReference>
<dbReference type="eggNOG" id="COG0583">
    <property type="taxonomic scope" value="Bacteria"/>
</dbReference>